<evidence type="ECO:0000313" key="3">
    <source>
        <dbReference type="Proteomes" id="UP000248889"/>
    </source>
</evidence>
<keyword evidence="3" id="KW-1185">Reference proteome</keyword>
<dbReference type="RefSeq" id="WP_111499971.1">
    <property type="nucleotide sequence ID" value="NZ_QKYN01000028.1"/>
</dbReference>
<sequence length="183" mass="19744">MSVSLSTGQSIRLERADEAGGPPVIRLDLGWLGAPRRGIFGSRRRDVELDASAVLFAGRTLADVVFFQHLVSNDGSVRHTGESESITVELSRVPPRITQIVFTVNSYVGPSFAEVQRFHCRLVDDASGAELASLTLSGGGEHRGQVLAKVARDPDGAWELTAIGVPAQGRTFREMLPAIEEHL</sequence>
<proteinExistence type="predicted"/>
<protein>
    <submittedName>
        <fullName evidence="2">TerD family protein</fullName>
    </submittedName>
</protein>
<dbReference type="AlphaFoldDB" id="A0A2X0ISX8"/>
<dbReference type="EMBL" id="QKYN01000028">
    <property type="protein sequence ID" value="RAG86371.1"/>
    <property type="molecule type" value="Genomic_DNA"/>
</dbReference>
<dbReference type="InterPro" id="IPR003325">
    <property type="entry name" value="TerD"/>
</dbReference>
<dbReference type="InterPro" id="IPR051324">
    <property type="entry name" value="Stress/Tellurium_Resist"/>
</dbReference>
<organism evidence="2 3">
    <name type="scientific">Streptacidiphilus pinicola</name>
    <dbReference type="NCBI Taxonomy" id="2219663"/>
    <lineage>
        <taxon>Bacteria</taxon>
        <taxon>Bacillati</taxon>
        <taxon>Actinomycetota</taxon>
        <taxon>Actinomycetes</taxon>
        <taxon>Kitasatosporales</taxon>
        <taxon>Streptomycetaceae</taxon>
        <taxon>Streptacidiphilus</taxon>
    </lineage>
</organism>
<accession>A0A2X0ISX8</accession>
<name>A0A2X0ISX8_9ACTN</name>
<dbReference type="CDD" id="cd06974">
    <property type="entry name" value="TerD_like"/>
    <property type="match status" value="1"/>
</dbReference>
<dbReference type="PANTHER" id="PTHR32097:SF17">
    <property type="entry name" value="CAMP-BINDING PROTEIN 1-RELATED"/>
    <property type="match status" value="1"/>
</dbReference>
<dbReference type="Gene3D" id="2.60.60.30">
    <property type="entry name" value="sav2460 like domains"/>
    <property type="match status" value="1"/>
</dbReference>
<dbReference type="OrthoDB" id="56224at2"/>
<comment type="caution">
    <text evidence="2">The sequence shown here is derived from an EMBL/GenBank/DDBJ whole genome shotgun (WGS) entry which is preliminary data.</text>
</comment>
<dbReference type="Pfam" id="PF02342">
    <property type="entry name" value="TerD"/>
    <property type="match status" value="1"/>
</dbReference>
<evidence type="ECO:0000313" key="2">
    <source>
        <dbReference type="EMBL" id="RAG86371.1"/>
    </source>
</evidence>
<evidence type="ECO:0000259" key="1">
    <source>
        <dbReference type="Pfam" id="PF02342"/>
    </source>
</evidence>
<reference evidence="2 3" key="1">
    <citation type="submission" date="2018-06" db="EMBL/GenBank/DDBJ databases">
        <title>Streptacidiphilus pinicola sp. nov., isolated from pine grove soil.</title>
        <authorList>
            <person name="Roh S.G."/>
            <person name="Park S."/>
            <person name="Kim M.-K."/>
            <person name="Yun B.-R."/>
            <person name="Park J."/>
            <person name="Kim M.J."/>
            <person name="Kim Y.S."/>
            <person name="Kim S.B."/>
        </authorList>
    </citation>
    <scope>NUCLEOTIDE SEQUENCE [LARGE SCALE GENOMIC DNA]</scope>
    <source>
        <strain evidence="2 3">MMS16-CNU450</strain>
    </source>
</reference>
<dbReference type="Proteomes" id="UP000248889">
    <property type="component" value="Unassembled WGS sequence"/>
</dbReference>
<feature type="domain" description="TerD" evidence="1">
    <location>
        <begin position="1"/>
        <end position="169"/>
    </location>
</feature>
<dbReference type="PANTHER" id="PTHR32097">
    <property type="entry name" value="CAMP-BINDING PROTEIN 1-RELATED"/>
    <property type="match status" value="1"/>
</dbReference>
<gene>
    <name evidence="2" type="ORF">DN069_07035</name>
</gene>